<feature type="region of interest" description="Disordered" evidence="7">
    <location>
        <begin position="51"/>
        <end position="79"/>
    </location>
</feature>
<keyword evidence="3" id="KW-0879">Wnt signaling pathway</keyword>
<comment type="caution">
    <text evidence="9">The sequence shown here is derived from an EMBL/GenBank/DDBJ whole genome shotgun (WGS) entry which is preliminary data.</text>
</comment>
<reference evidence="9 10" key="1">
    <citation type="submission" date="2023-11" db="EMBL/GenBank/DDBJ databases">
        <title>Halocaridina rubra genome assembly.</title>
        <authorList>
            <person name="Smith C."/>
        </authorList>
    </citation>
    <scope>NUCLEOTIDE SEQUENCE [LARGE SCALE GENOMIC DNA]</scope>
    <source>
        <strain evidence="9">EP-1</strain>
        <tissue evidence="9">Whole</tissue>
    </source>
</reference>
<name>A0AAN8WWE3_HALRR</name>
<dbReference type="Pfam" id="PF10185">
    <property type="entry name" value="Mesd"/>
    <property type="match status" value="1"/>
</dbReference>
<dbReference type="EMBL" id="JAXCGZ010017889">
    <property type="protein sequence ID" value="KAK7067639.1"/>
    <property type="molecule type" value="Genomic_DNA"/>
</dbReference>
<evidence type="ECO:0000313" key="9">
    <source>
        <dbReference type="EMBL" id="KAK7067639.1"/>
    </source>
</evidence>
<accession>A0AAN8WWE3</accession>
<evidence type="ECO:0000256" key="6">
    <source>
        <dbReference type="ARBA" id="ARBA00023186"/>
    </source>
</evidence>
<comment type="subcellular location">
    <subcellularLocation>
        <location evidence="1">Endoplasmic reticulum</location>
    </subcellularLocation>
</comment>
<feature type="region of interest" description="Disordered" evidence="7">
    <location>
        <begin position="168"/>
        <end position="204"/>
    </location>
</feature>
<evidence type="ECO:0000313" key="10">
    <source>
        <dbReference type="Proteomes" id="UP001381693"/>
    </source>
</evidence>
<keyword evidence="5" id="KW-0256">Endoplasmic reticulum</keyword>
<feature type="compositionally biased region" description="Basic residues" evidence="7">
    <location>
        <begin position="190"/>
        <end position="204"/>
    </location>
</feature>
<dbReference type="PANTHER" id="PTHR17600">
    <property type="entry name" value="MESODERM DEVELOPMENT CANDIDATE 2"/>
    <property type="match status" value="1"/>
</dbReference>
<dbReference type="Gene3D" id="3.30.70.260">
    <property type="match status" value="1"/>
</dbReference>
<keyword evidence="6" id="KW-0143">Chaperone</keyword>
<feature type="chain" id="PRO_5042934650" evidence="8">
    <location>
        <begin position="22"/>
        <end position="204"/>
    </location>
</feature>
<keyword evidence="10" id="KW-1185">Reference proteome</keyword>
<dbReference type="AlphaFoldDB" id="A0AAN8WWE3"/>
<proteinExistence type="inferred from homology"/>
<feature type="compositionally biased region" description="Acidic residues" evidence="7">
    <location>
        <begin position="51"/>
        <end position="63"/>
    </location>
</feature>
<evidence type="ECO:0000256" key="4">
    <source>
        <dbReference type="ARBA" id="ARBA00022729"/>
    </source>
</evidence>
<keyword evidence="4 8" id="KW-0732">Signal</keyword>
<evidence type="ECO:0000256" key="2">
    <source>
        <dbReference type="ARBA" id="ARBA00011068"/>
    </source>
</evidence>
<dbReference type="InterPro" id="IPR019330">
    <property type="entry name" value="MESD"/>
</dbReference>
<dbReference type="GO" id="GO:0006457">
    <property type="term" value="P:protein folding"/>
    <property type="evidence" value="ECO:0007669"/>
    <property type="project" value="InterPro"/>
</dbReference>
<evidence type="ECO:0000256" key="3">
    <source>
        <dbReference type="ARBA" id="ARBA00022687"/>
    </source>
</evidence>
<evidence type="ECO:0000256" key="5">
    <source>
        <dbReference type="ARBA" id="ARBA00022824"/>
    </source>
</evidence>
<protein>
    <submittedName>
        <fullName evidence="9">Chaperone for wingless signaling and trafficking of LDL receptor</fullName>
    </submittedName>
</protein>
<dbReference type="PANTHER" id="PTHR17600:SF2">
    <property type="entry name" value="LRP CHAPERONE MESD"/>
    <property type="match status" value="1"/>
</dbReference>
<gene>
    <name evidence="9" type="primary">MESDC2</name>
    <name evidence="9" type="ORF">SK128_005296</name>
</gene>
<sequence>MAVRKWEMFVGFLAFSCLVYSKKSDEDKPAWAKKDIRDYTDADMERLLDQWDEDEEPLPEDELPEHLRPQPKFNFDPSNLGDPEDLLKMSKKGRTLMMFVQVKDEKSPEEAEDVTKLWQSALYNSHIQAERYMVDERRAIFMFKDGAQAWDAKDFLLEQPELRECSIENKVYHGYHTPEGKKEKAESAGKKPKPKKGKKKKDEL</sequence>
<feature type="compositionally biased region" description="Basic and acidic residues" evidence="7">
    <location>
        <begin position="168"/>
        <end position="189"/>
    </location>
</feature>
<dbReference type="GO" id="GO:0016055">
    <property type="term" value="P:Wnt signaling pathway"/>
    <property type="evidence" value="ECO:0007669"/>
    <property type="project" value="UniProtKB-KW"/>
</dbReference>
<evidence type="ECO:0000256" key="7">
    <source>
        <dbReference type="SAM" id="MobiDB-lite"/>
    </source>
</evidence>
<comment type="similarity">
    <text evidence="2">Belongs to the MESD family.</text>
</comment>
<dbReference type="Proteomes" id="UP001381693">
    <property type="component" value="Unassembled WGS sequence"/>
</dbReference>
<dbReference type="Gene3D" id="6.10.250.640">
    <property type="match status" value="1"/>
</dbReference>
<keyword evidence="9" id="KW-0675">Receptor</keyword>
<evidence type="ECO:0000256" key="1">
    <source>
        <dbReference type="ARBA" id="ARBA00004240"/>
    </source>
</evidence>
<feature type="signal peptide" evidence="8">
    <location>
        <begin position="1"/>
        <end position="21"/>
    </location>
</feature>
<dbReference type="GO" id="GO:0005783">
    <property type="term" value="C:endoplasmic reticulum"/>
    <property type="evidence" value="ECO:0007669"/>
    <property type="project" value="UniProtKB-SubCell"/>
</dbReference>
<evidence type="ECO:0000256" key="8">
    <source>
        <dbReference type="SAM" id="SignalP"/>
    </source>
</evidence>
<organism evidence="9 10">
    <name type="scientific">Halocaridina rubra</name>
    <name type="common">Hawaiian red shrimp</name>
    <dbReference type="NCBI Taxonomy" id="373956"/>
    <lineage>
        <taxon>Eukaryota</taxon>
        <taxon>Metazoa</taxon>
        <taxon>Ecdysozoa</taxon>
        <taxon>Arthropoda</taxon>
        <taxon>Crustacea</taxon>
        <taxon>Multicrustacea</taxon>
        <taxon>Malacostraca</taxon>
        <taxon>Eumalacostraca</taxon>
        <taxon>Eucarida</taxon>
        <taxon>Decapoda</taxon>
        <taxon>Pleocyemata</taxon>
        <taxon>Caridea</taxon>
        <taxon>Atyoidea</taxon>
        <taxon>Atyidae</taxon>
        <taxon>Halocaridina</taxon>
    </lineage>
</organism>